<name>A0ABV4NQ02_9GAMM</name>
<evidence type="ECO:0000313" key="2">
    <source>
        <dbReference type="Proteomes" id="UP001569414"/>
    </source>
</evidence>
<organism evidence="1 2">
    <name type="scientific">Microbulbifer echini</name>
    <dbReference type="NCBI Taxonomy" id="1529067"/>
    <lineage>
        <taxon>Bacteria</taxon>
        <taxon>Pseudomonadati</taxon>
        <taxon>Pseudomonadota</taxon>
        <taxon>Gammaproteobacteria</taxon>
        <taxon>Cellvibrionales</taxon>
        <taxon>Microbulbiferaceae</taxon>
        <taxon>Microbulbifer</taxon>
    </lineage>
</organism>
<sequence length="180" mass="20894">MEVIEFITEYSLYNRVNGKNHELAYHNLIIFQSYPHNRSVHLLNPEEREAEIRRLNEKYPTDSSVPKTLAERNKPLLNRSLSKLKYRFVEIDNHNPNGNIWLANQGKLLKEELTKAPTIIAKIMAKELSGQYPLPADQLKPTKHLLEELDGGMLIKRLPGGQLTYRHKAAPYYHQSGYTF</sequence>
<proteinExistence type="predicted"/>
<dbReference type="Proteomes" id="UP001569414">
    <property type="component" value="Unassembled WGS sequence"/>
</dbReference>
<dbReference type="RefSeq" id="WP_371843757.1">
    <property type="nucleotide sequence ID" value="NZ_JBGMEL010000011.1"/>
</dbReference>
<protein>
    <submittedName>
        <fullName evidence="1">Uncharacterized protein</fullName>
    </submittedName>
</protein>
<dbReference type="EMBL" id="JBGMEL010000011">
    <property type="protein sequence ID" value="MFA0791279.1"/>
    <property type="molecule type" value="Genomic_DNA"/>
</dbReference>
<keyword evidence="2" id="KW-1185">Reference proteome</keyword>
<gene>
    <name evidence="1" type="ORF">ACCI51_12050</name>
</gene>
<evidence type="ECO:0000313" key="1">
    <source>
        <dbReference type="EMBL" id="MFA0791279.1"/>
    </source>
</evidence>
<comment type="caution">
    <text evidence="1">The sequence shown here is derived from an EMBL/GenBank/DDBJ whole genome shotgun (WGS) entry which is preliminary data.</text>
</comment>
<accession>A0ABV4NQ02</accession>
<reference evidence="1 2" key="1">
    <citation type="submission" date="2024-08" db="EMBL/GenBank/DDBJ databases">
        <authorList>
            <person name="Ishaq N."/>
        </authorList>
    </citation>
    <scope>NUCLEOTIDE SEQUENCE [LARGE SCALE GENOMIC DNA]</scope>
    <source>
        <strain evidence="1 2">JCM 30400</strain>
    </source>
</reference>